<name>A0A179B606_9ACTO</name>
<protein>
    <submittedName>
        <fullName evidence="2">Glyoxalase</fullName>
    </submittedName>
</protein>
<dbReference type="Gene3D" id="3.10.180.10">
    <property type="entry name" value="2,3-Dihydroxybiphenyl 1,2-Dioxygenase, domain 1"/>
    <property type="match status" value="1"/>
</dbReference>
<comment type="caution">
    <text evidence="2">The sequence shown here is derived from an EMBL/GenBank/DDBJ whole genome shotgun (WGS) entry which is preliminary data.</text>
</comment>
<dbReference type="STRING" id="1823756.A4H34_06410"/>
<proteinExistence type="predicted"/>
<dbReference type="EMBL" id="LVZK01000001">
    <property type="protein sequence ID" value="OAP87132.1"/>
    <property type="molecule type" value="Genomic_DNA"/>
</dbReference>
<dbReference type="Pfam" id="PF00903">
    <property type="entry name" value="Glyoxalase"/>
    <property type="match status" value="1"/>
</dbReference>
<dbReference type="Proteomes" id="UP000078368">
    <property type="component" value="Unassembled WGS sequence"/>
</dbReference>
<dbReference type="AlphaFoldDB" id="A0A179B606"/>
<evidence type="ECO:0000259" key="1">
    <source>
        <dbReference type="PROSITE" id="PS51819"/>
    </source>
</evidence>
<keyword evidence="3" id="KW-1185">Reference proteome</keyword>
<evidence type="ECO:0000313" key="3">
    <source>
        <dbReference type="Proteomes" id="UP000078368"/>
    </source>
</evidence>
<feature type="domain" description="VOC" evidence="1">
    <location>
        <begin position="1"/>
        <end position="126"/>
    </location>
</feature>
<dbReference type="RefSeq" id="WP_064231722.1">
    <property type="nucleotide sequence ID" value="NZ_LVZK01000001.1"/>
</dbReference>
<dbReference type="OrthoDB" id="5242506at2"/>
<sequence length="128" mass="13455">MIDHISINVSNPEVSIAFYAAALEPLGYRIVMEHGPVVGMGAPLPNAPENAPIPPDLWIVPAESPTPCHIAVSASSAKQVDAFYRAAIAAGGADNGEPGERPHYHPGYYAAFVLDPDGNNLEAVFHGN</sequence>
<gene>
    <name evidence="2" type="ORF">A4H34_06410</name>
</gene>
<organism evidence="2 3">
    <name type="scientific">Peptidiphaga gingivicola</name>
    <dbReference type="NCBI Taxonomy" id="2741497"/>
    <lineage>
        <taxon>Bacteria</taxon>
        <taxon>Bacillati</taxon>
        <taxon>Actinomycetota</taxon>
        <taxon>Actinomycetes</taxon>
        <taxon>Actinomycetales</taxon>
        <taxon>Actinomycetaceae</taxon>
        <taxon>Peptidiphaga</taxon>
    </lineage>
</organism>
<dbReference type="InterPro" id="IPR037523">
    <property type="entry name" value="VOC_core"/>
</dbReference>
<dbReference type="SUPFAM" id="SSF54593">
    <property type="entry name" value="Glyoxalase/Bleomycin resistance protein/Dihydroxybiphenyl dioxygenase"/>
    <property type="match status" value="1"/>
</dbReference>
<reference evidence="2 3" key="1">
    <citation type="submission" date="2016-04" db="EMBL/GenBank/DDBJ databases">
        <title>Peptidophaga gingivicola gen. nov., sp. nov., isolated from human subgingival plaque.</title>
        <authorList>
            <person name="Beall C.J."/>
            <person name="Mokrzan E.M."/>
            <person name="Griffen A.L."/>
            <person name="Leys E.J."/>
        </authorList>
    </citation>
    <scope>NUCLEOTIDE SEQUENCE [LARGE SCALE GENOMIC DNA]</scope>
    <source>
        <strain evidence="2 3">BA112</strain>
    </source>
</reference>
<evidence type="ECO:0000313" key="2">
    <source>
        <dbReference type="EMBL" id="OAP87132.1"/>
    </source>
</evidence>
<dbReference type="PROSITE" id="PS51819">
    <property type="entry name" value="VOC"/>
    <property type="match status" value="1"/>
</dbReference>
<dbReference type="PANTHER" id="PTHR35006">
    <property type="entry name" value="GLYOXALASE FAMILY PROTEIN (AFU_ORTHOLOGUE AFUA_5G14830)"/>
    <property type="match status" value="1"/>
</dbReference>
<dbReference type="InterPro" id="IPR029068">
    <property type="entry name" value="Glyas_Bleomycin-R_OHBP_Dase"/>
</dbReference>
<dbReference type="PANTHER" id="PTHR35006:SF2">
    <property type="entry name" value="GLYOXALASE FAMILY PROTEIN (AFU_ORTHOLOGUE AFUA_5G14830)"/>
    <property type="match status" value="1"/>
</dbReference>
<dbReference type="InterPro" id="IPR004360">
    <property type="entry name" value="Glyas_Fos-R_dOase_dom"/>
</dbReference>
<dbReference type="CDD" id="cd07262">
    <property type="entry name" value="VOC_like"/>
    <property type="match status" value="1"/>
</dbReference>
<accession>A0A179B606</accession>